<keyword evidence="3" id="KW-0805">Transcription regulation</keyword>
<evidence type="ECO:0000256" key="4">
    <source>
        <dbReference type="ARBA" id="ARBA00023125"/>
    </source>
</evidence>
<dbReference type="Pfam" id="PF13873">
    <property type="entry name" value="Myb_DNA-bind_5"/>
    <property type="match status" value="1"/>
</dbReference>
<reference evidence="10" key="2">
    <citation type="submission" date="2025-05" db="UniProtKB">
        <authorList>
            <consortium name="EnsemblMetazoa"/>
        </authorList>
    </citation>
    <scope>IDENTIFICATION</scope>
    <source>
        <strain evidence="10">Foshan</strain>
    </source>
</reference>
<reference evidence="11" key="1">
    <citation type="journal article" date="2015" name="Proc. Natl. Acad. Sci. U.S.A.">
        <title>Genome sequence of the Asian Tiger mosquito, Aedes albopictus, reveals insights into its biology, genetics, and evolution.</title>
        <authorList>
            <person name="Chen X.G."/>
            <person name="Jiang X."/>
            <person name="Gu J."/>
            <person name="Xu M."/>
            <person name="Wu Y."/>
            <person name="Deng Y."/>
            <person name="Zhang C."/>
            <person name="Bonizzoni M."/>
            <person name="Dermauw W."/>
            <person name="Vontas J."/>
            <person name="Armbruster P."/>
            <person name="Huang X."/>
            <person name="Yang Y."/>
            <person name="Zhang H."/>
            <person name="He W."/>
            <person name="Peng H."/>
            <person name="Liu Y."/>
            <person name="Wu K."/>
            <person name="Chen J."/>
            <person name="Lirakis M."/>
            <person name="Topalis P."/>
            <person name="Van Leeuwen T."/>
            <person name="Hall A.B."/>
            <person name="Jiang X."/>
            <person name="Thorpe C."/>
            <person name="Mueller R.L."/>
            <person name="Sun C."/>
            <person name="Waterhouse R.M."/>
            <person name="Yan G."/>
            <person name="Tu Z.J."/>
            <person name="Fang X."/>
            <person name="James A.A."/>
        </authorList>
    </citation>
    <scope>NUCLEOTIDE SEQUENCE [LARGE SCALE GENOMIC DNA]</scope>
    <source>
        <strain evidence="11">Foshan</strain>
    </source>
</reference>
<sequence length="333" mass="38812">MRSKSLLHLLRLLVTLVRTFQAHASSRSASSLEYKNKKMDVKRVKITNRKQFDHLVQWMEKNPKVAKGQKFCEAIGVNSDTYEQKWANLSVALNSRGPPTRSVKQWQRVWNDYKLKIKKKLAYNKREANATGGGPNTMKVLAPTEEAVVKLMSLDKTVNHSGTAFGLNRRPPLPTSSNGHGSNQPSTSRSPPRSSQCSDMDFAEEEEQHVDEVGQTNDEETFEVEAEELEKTPRSNNIRSHSTPNSRQQKRKTENRDQDLRFDMLTEQTRLLKNIVEHTAECARYSRKMYKLREEEFNERKKYWLQKQKDKQDYKVQLLRYKKKKLDLLERKG</sequence>
<dbReference type="InterPro" id="IPR028002">
    <property type="entry name" value="Myb_DNA-bind_5"/>
</dbReference>
<feature type="compositionally biased region" description="Basic and acidic residues" evidence="7">
    <location>
        <begin position="251"/>
        <end position="260"/>
    </location>
</feature>
<keyword evidence="8" id="KW-0732">Signal</keyword>
<name>A0ABM1XQL9_AEDAL</name>
<feature type="compositionally biased region" description="Polar residues" evidence="7">
    <location>
        <begin position="234"/>
        <end position="247"/>
    </location>
</feature>
<evidence type="ECO:0000256" key="5">
    <source>
        <dbReference type="ARBA" id="ARBA00023163"/>
    </source>
</evidence>
<evidence type="ECO:0000256" key="7">
    <source>
        <dbReference type="SAM" id="MobiDB-lite"/>
    </source>
</evidence>
<feature type="chain" id="PRO_5047237094" description="Regulatory protein zeste" evidence="8">
    <location>
        <begin position="25"/>
        <end position="333"/>
    </location>
</feature>
<protein>
    <recommendedName>
        <fullName evidence="2">Regulatory protein zeste</fullName>
    </recommendedName>
</protein>
<feature type="domain" description="Myb/SANT-like DNA-binding" evidence="9">
    <location>
        <begin position="51"/>
        <end position="122"/>
    </location>
</feature>
<dbReference type="RefSeq" id="XP_062705187.1">
    <property type="nucleotide sequence ID" value="XM_062849203.1"/>
</dbReference>
<evidence type="ECO:0000256" key="1">
    <source>
        <dbReference type="ARBA" id="ARBA00011764"/>
    </source>
</evidence>
<proteinExistence type="predicted"/>
<dbReference type="Proteomes" id="UP000069940">
    <property type="component" value="Unassembled WGS sequence"/>
</dbReference>
<feature type="signal peptide" evidence="8">
    <location>
        <begin position="1"/>
        <end position="24"/>
    </location>
</feature>
<accession>A0ABM1XQL9</accession>
<comment type="function">
    <text evidence="6">Involved in transvection phenomena (= synapsis-dependent gene expression), where the synaptic pairing of chromosomes carrying genes with which zeste interacts influences the expression of these genes. Zeste binds to DNA and stimulates transcription from a nearby promoter.</text>
</comment>
<dbReference type="PANTHER" id="PTHR23098">
    <property type="entry name" value="AGAP001331-PA-RELATED"/>
    <property type="match status" value="1"/>
</dbReference>
<evidence type="ECO:0000313" key="11">
    <source>
        <dbReference type="Proteomes" id="UP000069940"/>
    </source>
</evidence>
<dbReference type="EnsemblMetazoa" id="AALFPA23_001927.R1437">
    <property type="protein sequence ID" value="AALFPA23_001927.P1437"/>
    <property type="gene ID" value="AALFPA23_001927"/>
</dbReference>
<keyword evidence="5" id="KW-0804">Transcription</keyword>
<evidence type="ECO:0000259" key="9">
    <source>
        <dbReference type="Pfam" id="PF13873"/>
    </source>
</evidence>
<feature type="compositionally biased region" description="Acidic residues" evidence="7">
    <location>
        <begin position="217"/>
        <end position="228"/>
    </location>
</feature>
<evidence type="ECO:0000256" key="2">
    <source>
        <dbReference type="ARBA" id="ARBA00016807"/>
    </source>
</evidence>
<evidence type="ECO:0000256" key="6">
    <source>
        <dbReference type="ARBA" id="ARBA00025466"/>
    </source>
</evidence>
<dbReference type="GeneID" id="109420971"/>
<feature type="region of interest" description="Disordered" evidence="7">
    <location>
        <begin position="161"/>
        <end position="260"/>
    </location>
</feature>
<keyword evidence="4" id="KW-0238">DNA-binding</keyword>
<evidence type="ECO:0000256" key="8">
    <source>
        <dbReference type="SAM" id="SignalP"/>
    </source>
</evidence>
<dbReference type="PANTHER" id="PTHR23098:SF16">
    <property type="entry name" value="REGULATORY PROTEIN ZESTE"/>
    <property type="match status" value="1"/>
</dbReference>
<feature type="compositionally biased region" description="Low complexity" evidence="7">
    <location>
        <begin position="182"/>
        <end position="198"/>
    </location>
</feature>
<organism evidence="10 11">
    <name type="scientific">Aedes albopictus</name>
    <name type="common">Asian tiger mosquito</name>
    <name type="synonym">Stegomyia albopicta</name>
    <dbReference type="NCBI Taxonomy" id="7160"/>
    <lineage>
        <taxon>Eukaryota</taxon>
        <taxon>Metazoa</taxon>
        <taxon>Ecdysozoa</taxon>
        <taxon>Arthropoda</taxon>
        <taxon>Hexapoda</taxon>
        <taxon>Insecta</taxon>
        <taxon>Pterygota</taxon>
        <taxon>Neoptera</taxon>
        <taxon>Endopterygota</taxon>
        <taxon>Diptera</taxon>
        <taxon>Nematocera</taxon>
        <taxon>Culicoidea</taxon>
        <taxon>Culicidae</taxon>
        <taxon>Culicinae</taxon>
        <taxon>Aedini</taxon>
        <taxon>Aedes</taxon>
        <taxon>Stegomyia</taxon>
    </lineage>
</organism>
<evidence type="ECO:0000313" key="10">
    <source>
        <dbReference type="EnsemblMetazoa" id="AALFPA23_001927.P1437"/>
    </source>
</evidence>
<keyword evidence="11" id="KW-1185">Reference proteome</keyword>
<evidence type="ECO:0000256" key="3">
    <source>
        <dbReference type="ARBA" id="ARBA00023015"/>
    </source>
</evidence>
<comment type="subunit">
    <text evidence="1">Self-associates forming complexes of several hundred monomers.</text>
</comment>